<organism evidence="21 22">
    <name type="scientific">Neobacillus niacini</name>
    <dbReference type="NCBI Taxonomy" id="86668"/>
    <lineage>
        <taxon>Bacteria</taxon>
        <taxon>Bacillati</taxon>
        <taxon>Bacillota</taxon>
        <taxon>Bacilli</taxon>
        <taxon>Bacillales</taxon>
        <taxon>Bacillaceae</taxon>
        <taxon>Neobacillus</taxon>
    </lineage>
</organism>
<dbReference type="EMBL" id="JACCBX010000003">
    <property type="protein sequence ID" value="NYE04806.1"/>
    <property type="molecule type" value="Genomic_DNA"/>
</dbReference>
<dbReference type="GO" id="GO:0005737">
    <property type="term" value="C:cytoplasm"/>
    <property type="evidence" value="ECO:0007669"/>
    <property type="project" value="UniProtKB-SubCell"/>
</dbReference>
<dbReference type="InterPro" id="IPR030963">
    <property type="entry name" value="DHQ_synth_fam"/>
</dbReference>
<feature type="binding site" evidence="18">
    <location>
        <position position="141"/>
    </location>
    <ligand>
        <name>NAD(+)</name>
        <dbReference type="ChEBI" id="CHEBI:57540"/>
    </ligand>
</feature>
<dbReference type="GO" id="GO:0046872">
    <property type="term" value="F:metal ion binding"/>
    <property type="evidence" value="ECO:0007669"/>
    <property type="project" value="UniProtKB-KW"/>
</dbReference>
<comment type="catalytic activity">
    <reaction evidence="1 18">
        <text>7-phospho-2-dehydro-3-deoxy-D-arabino-heptonate = 3-dehydroquinate + phosphate</text>
        <dbReference type="Rhea" id="RHEA:21968"/>
        <dbReference type="ChEBI" id="CHEBI:32364"/>
        <dbReference type="ChEBI" id="CHEBI:43474"/>
        <dbReference type="ChEBI" id="CHEBI:58394"/>
        <dbReference type="EC" id="4.2.3.4"/>
    </reaction>
</comment>
<evidence type="ECO:0000313" key="21">
    <source>
        <dbReference type="EMBL" id="NYE04806.1"/>
    </source>
</evidence>
<feature type="binding site" evidence="18">
    <location>
        <begin position="71"/>
        <end position="76"/>
    </location>
    <ligand>
        <name>NAD(+)</name>
        <dbReference type="ChEBI" id="CHEBI:57540"/>
    </ligand>
</feature>
<evidence type="ECO:0000256" key="1">
    <source>
        <dbReference type="ARBA" id="ARBA00001393"/>
    </source>
</evidence>
<keyword evidence="9 18" id="KW-0963">Cytoplasm</keyword>
<sequence>METIQIQTSSKSYKVFVGEGVRTEISNFLNNHFANVTRILIITDETVAKIHLDKLIPLLSEWKPVIFTAPSGEKAKTFEVYYEALSMALENRLDRKSVILALGGGAVGDLSGFVAASFMRGIPFIQVPTTILAHDSAVGGKVAINHPLGKNMIGAFHQPEAVFYDLELLNTLPEQEIRSGFAEVIKHALIYDADFYQWLKTEIHHLNALTSEQLFESLTKGIQIKNEFVSKDEKETGIRAFLNFGHTLGHAIESEMGYGNFTHGEAVMIGMIFALKLSNEVSGLSFKTDEFISWVQGLGYQTEIPAQLSPERLLLKMKQDKKSSGGLVKFVLLEQIGQPKLQELSDEFLLARIKNL</sequence>
<evidence type="ECO:0000256" key="4">
    <source>
        <dbReference type="ARBA" id="ARBA00004496"/>
    </source>
</evidence>
<evidence type="ECO:0000256" key="15">
    <source>
        <dbReference type="ARBA" id="ARBA00023141"/>
    </source>
</evidence>
<keyword evidence="11 18" id="KW-0479">Metal-binding</keyword>
<evidence type="ECO:0000259" key="20">
    <source>
        <dbReference type="Pfam" id="PF24621"/>
    </source>
</evidence>
<dbReference type="FunFam" id="3.40.50.1970:FF:000007">
    <property type="entry name" value="Pentafunctional AROM polypeptide"/>
    <property type="match status" value="1"/>
</dbReference>
<dbReference type="PIRSF" id="PIRSF001455">
    <property type="entry name" value="DHQ_synth"/>
    <property type="match status" value="1"/>
</dbReference>
<comment type="cofactor">
    <cofactor evidence="2 18">
        <name>NAD(+)</name>
        <dbReference type="ChEBI" id="CHEBI:57540"/>
    </cofactor>
</comment>
<feature type="binding site" evidence="18">
    <location>
        <position position="246"/>
    </location>
    <ligand>
        <name>Zn(2+)</name>
        <dbReference type="ChEBI" id="CHEBI:29105"/>
    </ligand>
</feature>
<dbReference type="Proteomes" id="UP000548423">
    <property type="component" value="Unassembled WGS sequence"/>
</dbReference>
<dbReference type="InterPro" id="IPR016037">
    <property type="entry name" value="DHQ_synth_AroB"/>
</dbReference>
<feature type="binding site" evidence="18">
    <location>
        <position position="263"/>
    </location>
    <ligand>
        <name>Zn(2+)</name>
        <dbReference type="ChEBI" id="CHEBI:29105"/>
    </ligand>
</feature>
<comment type="subcellular location">
    <subcellularLocation>
        <location evidence="4 18">Cytoplasm</location>
    </subcellularLocation>
</comment>
<name>A0A852TAI0_9BACI</name>
<keyword evidence="15 18" id="KW-0057">Aromatic amino acid biosynthesis</keyword>
<evidence type="ECO:0000256" key="3">
    <source>
        <dbReference type="ARBA" id="ARBA00001947"/>
    </source>
</evidence>
<evidence type="ECO:0000256" key="8">
    <source>
        <dbReference type="ARBA" id="ARBA00017684"/>
    </source>
</evidence>
<feature type="domain" description="3-dehydroquinate synthase N-terminal" evidence="19">
    <location>
        <begin position="68"/>
        <end position="178"/>
    </location>
</feature>
<dbReference type="Pfam" id="PF01761">
    <property type="entry name" value="DHQ_synthase"/>
    <property type="match status" value="1"/>
</dbReference>
<comment type="caution">
    <text evidence="18">Lacks conserved residue(s) required for the propagation of feature annotation.</text>
</comment>
<reference evidence="22" key="1">
    <citation type="submission" date="2020-07" db="EMBL/GenBank/DDBJ databases">
        <authorList>
            <person name="Partida-Martinez L."/>
            <person name="Huntemann M."/>
            <person name="Clum A."/>
            <person name="Wang J."/>
            <person name="Palaniappan K."/>
            <person name="Ritter S."/>
            <person name="Chen I.-M."/>
            <person name="Stamatis D."/>
            <person name="Reddy T."/>
            <person name="O'Malley R."/>
            <person name="Daum C."/>
            <person name="Shapiro N."/>
            <person name="Ivanova N."/>
            <person name="Kyrpides N."/>
            <person name="Woyke T."/>
        </authorList>
    </citation>
    <scope>NUCLEOTIDE SEQUENCE [LARGE SCALE GENOMIC DNA]</scope>
    <source>
        <strain evidence="22">AT2.8</strain>
    </source>
</reference>
<evidence type="ECO:0000256" key="17">
    <source>
        <dbReference type="ARBA" id="ARBA00023285"/>
    </source>
</evidence>
<evidence type="ECO:0000256" key="9">
    <source>
        <dbReference type="ARBA" id="ARBA00022490"/>
    </source>
</evidence>
<evidence type="ECO:0000256" key="5">
    <source>
        <dbReference type="ARBA" id="ARBA00004661"/>
    </source>
</evidence>
<feature type="binding site" evidence="18">
    <location>
        <position position="150"/>
    </location>
    <ligand>
        <name>NAD(+)</name>
        <dbReference type="ChEBI" id="CHEBI:57540"/>
    </ligand>
</feature>
<comment type="function">
    <text evidence="18">Catalyzes the conversion of 3-deoxy-D-arabino-heptulosonate 7-phosphate (DAHP) to dehydroquinate (DHQ).</text>
</comment>
<keyword evidence="16 18" id="KW-0456">Lyase</keyword>
<evidence type="ECO:0000256" key="16">
    <source>
        <dbReference type="ARBA" id="ARBA00023239"/>
    </source>
</evidence>
<evidence type="ECO:0000256" key="7">
    <source>
        <dbReference type="ARBA" id="ARBA00013031"/>
    </source>
</evidence>
<comment type="cofactor">
    <cofactor evidence="3">
        <name>Zn(2+)</name>
        <dbReference type="ChEBI" id="CHEBI:29105"/>
    </cofactor>
</comment>
<dbReference type="Gene3D" id="3.40.50.1970">
    <property type="match status" value="1"/>
</dbReference>
<dbReference type="GO" id="GO:0009073">
    <property type="term" value="P:aromatic amino acid family biosynthetic process"/>
    <property type="evidence" value="ECO:0007669"/>
    <property type="project" value="UniProtKB-KW"/>
</dbReference>
<feature type="binding site" evidence="18">
    <location>
        <begin position="105"/>
        <end position="109"/>
    </location>
    <ligand>
        <name>NAD(+)</name>
        <dbReference type="ChEBI" id="CHEBI:57540"/>
    </ligand>
</feature>
<dbReference type="GO" id="GO:0009423">
    <property type="term" value="P:chorismate biosynthetic process"/>
    <property type="evidence" value="ECO:0007669"/>
    <property type="project" value="UniProtKB-UniRule"/>
</dbReference>
<evidence type="ECO:0000256" key="11">
    <source>
        <dbReference type="ARBA" id="ARBA00022723"/>
    </source>
</evidence>
<proteinExistence type="inferred from homology"/>
<evidence type="ECO:0000259" key="19">
    <source>
        <dbReference type="Pfam" id="PF01761"/>
    </source>
</evidence>
<evidence type="ECO:0000256" key="12">
    <source>
        <dbReference type="ARBA" id="ARBA00022741"/>
    </source>
</evidence>
<dbReference type="GO" id="GO:0000166">
    <property type="term" value="F:nucleotide binding"/>
    <property type="evidence" value="ECO:0007669"/>
    <property type="project" value="UniProtKB-KW"/>
</dbReference>
<gene>
    <name evidence="18" type="primary">aroB</name>
    <name evidence="21" type="ORF">F4694_001555</name>
</gene>
<comment type="cofactor">
    <cofactor evidence="18">
        <name>Co(2+)</name>
        <dbReference type="ChEBI" id="CHEBI:48828"/>
    </cofactor>
    <cofactor evidence="18">
        <name>Zn(2+)</name>
        <dbReference type="ChEBI" id="CHEBI:29105"/>
    </cofactor>
    <text evidence="18">Binds 1 divalent metal cation per subunit. Can use either Co(2+) or Zn(2+).</text>
</comment>
<dbReference type="InterPro" id="IPR056179">
    <property type="entry name" value="DHQS_C"/>
</dbReference>
<evidence type="ECO:0000256" key="2">
    <source>
        <dbReference type="ARBA" id="ARBA00001911"/>
    </source>
</evidence>
<keyword evidence="13 18" id="KW-0862">Zinc</keyword>
<reference evidence="22" key="2">
    <citation type="submission" date="2020-08" db="EMBL/GenBank/DDBJ databases">
        <title>The Agave Microbiome: Exploring the role of microbial communities in plant adaptations to desert environments.</title>
        <authorList>
            <person name="Partida-Martinez L.P."/>
        </authorList>
    </citation>
    <scope>NUCLEOTIDE SEQUENCE [LARGE SCALE GENOMIC DNA]</scope>
    <source>
        <strain evidence="22">AT2.8</strain>
    </source>
</reference>
<dbReference type="GO" id="GO:0003856">
    <property type="term" value="F:3-dehydroquinate synthase activity"/>
    <property type="evidence" value="ECO:0007669"/>
    <property type="project" value="UniProtKB-UniRule"/>
</dbReference>
<dbReference type="Gene3D" id="1.20.1090.10">
    <property type="entry name" value="Dehydroquinate synthase-like - alpha domain"/>
    <property type="match status" value="1"/>
</dbReference>
<keyword evidence="10 18" id="KW-0028">Amino-acid biosynthesis</keyword>
<dbReference type="InterPro" id="IPR050071">
    <property type="entry name" value="Dehydroquinate_synthase"/>
</dbReference>
<keyword evidence="12 18" id="KW-0547">Nucleotide-binding</keyword>
<evidence type="ECO:0000256" key="14">
    <source>
        <dbReference type="ARBA" id="ARBA00023027"/>
    </source>
</evidence>
<dbReference type="AlphaFoldDB" id="A0A852TAI0"/>
<dbReference type="InterPro" id="IPR030960">
    <property type="entry name" value="DHQS/DOIS_N"/>
</dbReference>
<dbReference type="Pfam" id="PF24621">
    <property type="entry name" value="DHQS_C"/>
    <property type="match status" value="1"/>
</dbReference>
<feature type="binding site" evidence="18">
    <location>
        <begin position="129"/>
        <end position="130"/>
    </location>
    <ligand>
        <name>NAD(+)</name>
        <dbReference type="ChEBI" id="CHEBI:57540"/>
    </ligand>
</feature>
<keyword evidence="17 18" id="KW-0170">Cobalt</keyword>
<comment type="similarity">
    <text evidence="6 18">Belongs to the sugar phosphate cyclases superfamily. Dehydroquinate synthase family.</text>
</comment>
<dbReference type="HAMAP" id="MF_00110">
    <property type="entry name" value="DHQ_synthase"/>
    <property type="match status" value="1"/>
</dbReference>
<dbReference type="PANTHER" id="PTHR43622:SF7">
    <property type="entry name" value="3-DEHYDROQUINATE SYNTHASE, CHLOROPLASTIC"/>
    <property type="match status" value="1"/>
</dbReference>
<feature type="domain" description="3-dehydroquinate synthase C-terminal" evidence="20">
    <location>
        <begin position="180"/>
        <end position="323"/>
    </location>
</feature>
<evidence type="ECO:0000256" key="18">
    <source>
        <dbReference type="HAMAP-Rule" id="MF_00110"/>
    </source>
</evidence>
<accession>A0A852TAI0</accession>
<dbReference type="EC" id="4.2.3.4" evidence="7 18"/>
<comment type="caution">
    <text evidence="21">The sequence shown here is derived from an EMBL/GenBank/DDBJ whole genome shotgun (WGS) entry which is preliminary data.</text>
</comment>
<dbReference type="NCBIfam" id="TIGR01357">
    <property type="entry name" value="aroB"/>
    <property type="match status" value="1"/>
</dbReference>
<dbReference type="SUPFAM" id="SSF56796">
    <property type="entry name" value="Dehydroquinate synthase-like"/>
    <property type="match status" value="1"/>
</dbReference>
<dbReference type="GO" id="GO:0008652">
    <property type="term" value="P:amino acid biosynthetic process"/>
    <property type="evidence" value="ECO:0007669"/>
    <property type="project" value="UniProtKB-KW"/>
</dbReference>
<dbReference type="PANTHER" id="PTHR43622">
    <property type="entry name" value="3-DEHYDROQUINATE SYNTHASE"/>
    <property type="match status" value="1"/>
</dbReference>
<feature type="binding site" evidence="18">
    <location>
        <position position="183"/>
    </location>
    <ligand>
        <name>Zn(2+)</name>
        <dbReference type="ChEBI" id="CHEBI:29105"/>
    </ligand>
</feature>
<comment type="pathway">
    <text evidence="5 18">Metabolic intermediate biosynthesis; chorismate biosynthesis; chorismate from D-erythrose 4-phosphate and phosphoenolpyruvate: step 2/7.</text>
</comment>
<dbReference type="UniPathway" id="UPA00053">
    <property type="reaction ID" value="UER00085"/>
</dbReference>
<protein>
    <recommendedName>
        <fullName evidence="8 18">3-dehydroquinate synthase</fullName>
        <shortName evidence="18">DHQS</shortName>
        <ecNumber evidence="7 18">4.2.3.4</ecNumber>
    </recommendedName>
</protein>
<evidence type="ECO:0000313" key="22">
    <source>
        <dbReference type="Proteomes" id="UP000548423"/>
    </source>
</evidence>
<evidence type="ECO:0000256" key="6">
    <source>
        <dbReference type="ARBA" id="ARBA00005412"/>
    </source>
</evidence>
<evidence type="ECO:0000256" key="13">
    <source>
        <dbReference type="ARBA" id="ARBA00022833"/>
    </source>
</evidence>
<dbReference type="CDD" id="cd08195">
    <property type="entry name" value="DHQS"/>
    <property type="match status" value="1"/>
</dbReference>
<evidence type="ECO:0000256" key="10">
    <source>
        <dbReference type="ARBA" id="ARBA00022605"/>
    </source>
</evidence>
<keyword evidence="14 18" id="KW-0520">NAD</keyword>